<name>A0ABU0E895_9FIRM</name>
<organism evidence="2 3">
    <name type="scientific">Breznakia pachnodae</name>
    <dbReference type="NCBI Taxonomy" id="265178"/>
    <lineage>
        <taxon>Bacteria</taxon>
        <taxon>Bacillati</taxon>
        <taxon>Bacillota</taxon>
        <taxon>Erysipelotrichia</taxon>
        <taxon>Erysipelotrichales</taxon>
        <taxon>Erysipelotrichaceae</taxon>
        <taxon>Breznakia</taxon>
    </lineage>
</organism>
<evidence type="ECO:0000313" key="2">
    <source>
        <dbReference type="EMBL" id="MDQ0363118.1"/>
    </source>
</evidence>
<gene>
    <name evidence="2" type="ORF">J2S15_003879</name>
</gene>
<dbReference type="Pfam" id="PF08818">
    <property type="entry name" value="DUF1801"/>
    <property type="match status" value="1"/>
</dbReference>
<reference evidence="2 3" key="1">
    <citation type="submission" date="2023-07" db="EMBL/GenBank/DDBJ databases">
        <title>Genomic Encyclopedia of Type Strains, Phase IV (KMG-IV): sequencing the most valuable type-strain genomes for metagenomic binning, comparative biology and taxonomic classification.</title>
        <authorList>
            <person name="Goeker M."/>
        </authorList>
    </citation>
    <scope>NUCLEOTIDE SEQUENCE [LARGE SCALE GENOMIC DNA]</scope>
    <source>
        <strain evidence="2 3">DSM 16784</strain>
    </source>
</reference>
<dbReference type="Proteomes" id="UP001230220">
    <property type="component" value="Unassembled WGS sequence"/>
</dbReference>
<proteinExistence type="predicted"/>
<feature type="domain" description="YdhG-like" evidence="1">
    <location>
        <begin position="19"/>
        <end position="106"/>
    </location>
</feature>
<dbReference type="Gene3D" id="3.90.1150.200">
    <property type="match status" value="1"/>
</dbReference>
<sequence>MKEKNVIDAYIDEFDGDIKERMIKIRAIINKILPEATEKMGYNMPTFHWHENVVHFAASKTHIGFYPTPSGVDYFKTLSSDYKTSKGTVQLPNNKPIPYDLIEKTVLFRKEEVEKKHGNK</sequence>
<protein>
    <submittedName>
        <fullName evidence="2">Uncharacterized protein YdhG (YjbR/CyaY superfamily)</fullName>
    </submittedName>
</protein>
<keyword evidence="3" id="KW-1185">Reference proteome</keyword>
<accession>A0ABU0E895</accession>
<dbReference type="InterPro" id="IPR014922">
    <property type="entry name" value="YdhG-like"/>
</dbReference>
<dbReference type="EMBL" id="JAUSUR010000009">
    <property type="protein sequence ID" value="MDQ0363118.1"/>
    <property type="molecule type" value="Genomic_DNA"/>
</dbReference>
<dbReference type="SUPFAM" id="SSF159888">
    <property type="entry name" value="YdhG-like"/>
    <property type="match status" value="1"/>
</dbReference>
<comment type="caution">
    <text evidence="2">The sequence shown here is derived from an EMBL/GenBank/DDBJ whole genome shotgun (WGS) entry which is preliminary data.</text>
</comment>
<evidence type="ECO:0000313" key="3">
    <source>
        <dbReference type="Proteomes" id="UP001230220"/>
    </source>
</evidence>
<dbReference type="RefSeq" id="WP_307411719.1">
    <property type="nucleotide sequence ID" value="NZ_JAUSUR010000009.1"/>
</dbReference>
<evidence type="ECO:0000259" key="1">
    <source>
        <dbReference type="Pfam" id="PF08818"/>
    </source>
</evidence>